<dbReference type="Gene3D" id="1.10.3290.10">
    <property type="entry name" value="Fido-like domain"/>
    <property type="match status" value="1"/>
</dbReference>
<proteinExistence type="predicted"/>
<dbReference type="Pfam" id="PF02661">
    <property type="entry name" value="Fic"/>
    <property type="match status" value="1"/>
</dbReference>
<dbReference type="InterPro" id="IPR036390">
    <property type="entry name" value="WH_DNA-bd_sf"/>
</dbReference>
<dbReference type="GO" id="GO:0003700">
    <property type="term" value="F:DNA-binding transcription factor activity"/>
    <property type="evidence" value="ECO:0007669"/>
    <property type="project" value="InterPro"/>
</dbReference>
<dbReference type="SUPFAM" id="SSF140931">
    <property type="entry name" value="Fic-like"/>
    <property type="match status" value="1"/>
</dbReference>
<name>A0A8J2XUW3_9BACT</name>
<organism evidence="7 8">
    <name type="scientific">Puia dinghuensis</name>
    <dbReference type="NCBI Taxonomy" id="1792502"/>
    <lineage>
        <taxon>Bacteria</taxon>
        <taxon>Pseudomonadati</taxon>
        <taxon>Bacteroidota</taxon>
        <taxon>Chitinophagia</taxon>
        <taxon>Chitinophagales</taxon>
        <taxon>Chitinophagaceae</taxon>
        <taxon>Puia</taxon>
    </lineage>
</organism>
<keyword evidence="1" id="KW-0805">Transcription regulation</keyword>
<evidence type="ECO:0000256" key="5">
    <source>
        <dbReference type="SAM" id="Coils"/>
    </source>
</evidence>
<comment type="caution">
    <text evidence="7">The sequence shown here is derived from an EMBL/GenBank/DDBJ whole genome shotgun (WGS) entry which is preliminary data.</text>
</comment>
<dbReference type="EMBL" id="BMJC01000005">
    <property type="protein sequence ID" value="GGB14714.1"/>
    <property type="molecule type" value="Genomic_DNA"/>
</dbReference>
<keyword evidence="8" id="KW-1185">Reference proteome</keyword>
<keyword evidence="4" id="KW-0067">ATP-binding</keyword>
<evidence type="ECO:0000256" key="3">
    <source>
        <dbReference type="PIRSR" id="PIRSR640198-1"/>
    </source>
</evidence>
<reference evidence="7" key="1">
    <citation type="journal article" date="2014" name="Int. J. Syst. Evol. Microbiol.">
        <title>Complete genome sequence of Corynebacterium casei LMG S-19264T (=DSM 44701T), isolated from a smear-ripened cheese.</title>
        <authorList>
            <consortium name="US DOE Joint Genome Institute (JGI-PGF)"/>
            <person name="Walter F."/>
            <person name="Albersmeier A."/>
            <person name="Kalinowski J."/>
            <person name="Ruckert C."/>
        </authorList>
    </citation>
    <scope>NUCLEOTIDE SEQUENCE</scope>
    <source>
        <strain evidence="7">CGMCC 1.15448</strain>
    </source>
</reference>
<evidence type="ECO:0000313" key="8">
    <source>
        <dbReference type="Proteomes" id="UP000607559"/>
    </source>
</evidence>
<dbReference type="InterPro" id="IPR040198">
    <property type="entry name" value="Fido_containing"/>
</dbReference>
<gene>
    <name evidence="7" type="ORF">GCM10011511_43100</name>
</gene>
<feature type="binding site" evidence="4">
    <location>
        <begin position="277"/>
        <end position="284"/>
    </location>
    <ligand>
        <name>ATP</name>
        <dbReference type="ChEBI" id="CHEBI:30616"/>
    </ligand>
</feature>
<dbReference type="InterPro" id="IPR036597">
    <property type="entry name" value="Fido-like_dom_sf"/>
</dbReference>
<sequence>MRKVEPPPFLSETWEFIELRHGLIPQVKLSEISEINDSTYPYWEKWKYLAKDWQCAAKTLWKIVKVKRSLTQKRIKFNSSGKFNLYINTPSVVQQKLHELDLSLGGNLSANDIIPTEEKHRYLISSLMEEAIASSQLEGAATTRKVAKEMLESNRKPRNVSEQMIVNNYAAMQWIVKNKDITVNAETILQIHRIITTNTLADKHEEGAFRRSNDVRIVDVQTGAILHTPPPQEDLESLMAELCKFINDTQKEDFFLHPISKAIIVHFLIGYIHPFADGNGRTARALFYWYLIKKGYWLIEYMSVSRIILGSKAQYARAYQYTEKDGNDLTYFILYNLKCIENSLNELKKYIERKNREKKNILALLRNTTYNDRQIVLIEEIINNKKAVFSVQEVQNKFGVSNQTARTDLNYLVSKGILETRKSGNRIQFLLTDGGEKKIIEKG</sequence>
<feature type="domain" description="Fido" evidence="6">
    <location>
        <begin position="183"/>
        <end position="338"/>
    </location>
</feature>
<dbReference type="Proteomes" id="UP000607559">
    <property type="component" value="Unassembled WGS sequence"/>
</dbReference>
<evidence type="ECO:0000256" key="4">
    <source>
        <dbReference type="PIRSR" id="PIRSR640198-2"/>
    </source>
</evidence>
<keyword evidence="5" id="KW-0175">Coiled coil</keyword>
<dbReference type="InterPro" id="IPR001034">
    <property type="entry name" value="DeoR_HTH"/>
</dbReference>
<feature type="active site" evidence="3">
    <location>
        <position position="273"/>
    </location>
</feature>
<feature type="coiled-coil region" evidence="5">
    <location>
        <begin position="337"/>
        <end position="367"/>
    </location>
</feature>
<evidence type="ECO:0000313" key="7">
    <source>
        <dbReference type="EMBL" id="GGB14714.1"/>
    </source>
</evidence>
<keyword evidence="4" id="KW-0547">Nucleotide-binding</keyword>
<dbReference type="Pfam" id="PF08220">
    <property type="entry name" value="HTH_DeoR"/>
    <property type="match status" value="1"/>
</dbReference>
<evidence type="ECO:0000256" key="2">
    <source>
        <dbReference type="ARBA" id="ARBA00023163"/>
    </source>
</evidence>
<dbReference type="RefSeq" id="WP_188935694.1">
    <property type="nucleotide sequence ID" value="NZ_BMJC01000005.1"/>
</dbReference>
<dbReference type="SUPFAM" id="SSF46785">
    <property type="entry name" value="Winged helix' DNA-binding domain"/>
    <property type="match status" value="1"/>
</dbReference>
<dbReference type="PANTHER" id="PTHR13504:SF38">
    <property type="entry name" value="FIDO DOMAIN-CONTAINING PROTEIN"/>
    <property type="match status" value="1"/>
</dbReference>
<dbReference type="InterPro" id="IPR003812">
    <property type="entry name" value="Fido"/>
</dbReference>
<accession>A0A8J2XUW3</accession>
<dbReference type="PROSITE" id="PS51459">
    <property type="entry name" value="FIDO"/>
    <property type="match status" value="1"/>
</dbReference>
<reference evidence="7" key="2">
    <citation type="submission" date="2020-09" db="EMBL/GenBank/DDBJ databases">
        <authorList>
            <person name="Sun Q."/>
            <person name="Zhou Y."/>
        </authorList>
    </citation>
    <scope>NUCLEOTIDE SEQUENCE</scope>
    <source>
        <strain evidence="7">CGMCC 1.15448</strain>
    </source>
</reference>
<evidence type="ECO:0000259" key="6">
    <source>
        <dbReference type="PROSITE" id="PS51459"/>
    </source>
</evidence>
<dbReference type="GO" id="GO:0005524">
    <property type="term" value="F:ATP binding"/>
    <property type="evidence" value="ECO:0007669"/>
    <property type="project" value="UniProtKB-KW"/>
</dbReference>
<protein>
    <submittedName>
        <fullName evidence="7">Transposase</fullName>
    </submittedName>
</protein>
<keyword evidence="2" id="KW-0804">Transcription</keyword>
<dbReference type="InterPro" id="IPR036388">
    <property type="entry name" value="WH-like_DNA-bd_sf"/>
</dbReference>
<dbReference type="AlphaFoldDB" id="A0A8J2XUW3"/>
<dbReference type="PANTHER" id="PTHR13504">
    <property type="entry name" value="FIDO DOMAIN-CONTAINING PROTEIN DDB_G0283145"/>
    <property type="match status" value="1"/>
</dbReference>
<evidence type="ECO:0000256" key="1">
    <source>
        <dbReference type="ARBA" id="ARBA00023015"/>
    </source>
</evidence>
<dbReference type="Gene3D" id="1.10.10.10">
    <property type="entry name" value="Winged helix-like DNA-binding domain superfamily/Winged helix DNA-binding domain"/>
    <property type="match status" value="1"/>
</dbReference>